<dbReference type="InterPro" id="IPR000683">
    <property type="entry name" value="Gfo/Idh/MocA-like_OxRdtase_N"/>
</dbReference>
<dbReference type="InterPro" id="IPR036291">
    <property type="entry name" value="NAD(P)-bd_dom_sf"/>
</dbReference>
<evidence type="ECO:0000256" key="3">
    <source>
        <dbReference type="ARBA" id="ARBA00023002"/>
    </source>
</evidence>
<sequence length="339" mass="37246">MLNVGIIGFGLSGRVFHGPLISAQPQLNLFAIASSRKQEVTDAYPKALCLDCEALINHSDIDIVVIASPNSLHAEQAEQAMLAGKHVIVEKPLAISSEQCLQLQQIAEQTGKCLSVFHNRRWDSDFLTISQLLANQSLGKIHSYSAHFHRYRPVVKQRWKELDPQGGGVLYDLGAHLIDQALSLFGKPDKLWAHLDTQRDGAKTPDCFDLHLIYPDKKVQLSCNSLMVEPGPRFQIHGSKGSYAKWGMDPQEQQLAAGLSANSASFGQDTNRSEIHLAGQALLHKSLIKGNYLAFYDNFVNAVAKGEALCVSAQQASDVIALIELATLSHQQQTIYSLN</sequence>
<dbReference type="PANTHER" id="PTHR43708">
    <property type="entry name" value="CONSERVED EXPRESSED OXIDOREDUCTASE (EUROFUNG)"/>
    <property type="match status" value="1"/>
</dbReference>
<keyword evidence="7" id="KW-1185">Reference proteome</keyword>
<evidence type="ECO:0000256" key="2">
    <source>
        <dbReference type="ARBA" id="ARBA00022729"/>
    </source>
</evidence>
<dbReference type="SUPFAM" id="SSF51735">
    <property type="entry name" value="NAD(P)-binding Rossmann-fold domains"/>
    <property type="match status" value="1"/>
</dbReference>
<dbReference type="Proteomes" id="UP001310248">
    <property type="component" value="Unassembled WGS sequence"/>
</dbReference>
<keyword evidence="3" id="KW-0560">Oxidoreductase</keyword>
<comment type="caution">
    <text evidence="6">The sequence shown here is derived from an EMBL/GenBank/DDBJ whole genome shotgun (WGS) entry which is preliminary data.</text>
</comment>
<dbReference type="Pfam" id="PF01408">
    <property type="entry name" value="GFO_IDH_MocA"/>
    <property type="match status" value="1"/>
</dbReference>
<keyword evidence="2" id="KW-0732">Signal</keyword>
<dbReference type="Pfam" id="PF02894">
    <property type="entry name" value="GFO_IDH_MocA_C"/>
    <property type="match status" value="1"/>
</dbReference>
<evidence type="ECO:0000313" key="6">
    <source>
        <dbReference type="EMBL" id="MEE1676276.1"/>
    </source>
</evidence>
<dbReference type="InterPro" id="IPR004104">
    <property type="entry name" value="Gfo/Idh/MocA-like_OxRdtase_C"/>
</dbReference>
<dbReference type="InterPro" id="IPR051317">
    <property type="entry name" value="Gfo/Idh/MocA_oxidoreduct"/>
</dbReference>
<evidence type="ECO:0000259" key="4">
    <source>
        <dbReference type="Pfam" id="PF01408"/>
    </source>
</evidence>
<comment type="similarity">
    <text evidence="1">Belongs to the Gfo/Idh/MocA family.</text>
</comment>
<protein>
    <submittedName>
        <fullName evidence="6">Gfo/Idh/MocA family oxidoreductase</fullName>
    </submittedName>
</protein>
<evidence type="ECO:0000313" key="7">
    <source>
        <dbReference type="Proteomes" id="UP001310248"/>
    </source>
</evidence>
<evidence type="ECO:0000259" key="5">
    <source>
        <dbReference type="Pfam" id="PF02894"/>
    </source>
</evidence>
<reference evidence="7" key="1">
    <citation type="submission" date="2023-07" db="EMBL/GenBank/DDBJ databases">
        <title>Draft genome sequence of Agarivorans aestuarii strain ZMCS4, a CAZymes producing bacteria isolated from the marine brown algae Clodostephus spongiosus.</title>
        <authorList>
            <person name="Lorente B."/>
            <person name="Cabral C."/>
            <person name="Frias J."/>
            <person name="Faria J."/>
            <person name="Toubarro D."/>
        </authorList>
    </citation>
    <scope>NUCLEOTIDE SEQUENCE [LARGE SCALE GENOMIC DNA]</scope>
    <source>
        <strain evidence="7">ZMCS4</strain>
    </source>
</reference>
<name>A0ABU7GA67_9ALTE</name>
<dbReference type="RefSeq" id="WP_329776964.1">
    <property type="nucleotide sequence ID" value="NZ_JAYDYW010000019.1"/>
</dbReference>
<gene>
    <name evidence="6" type="ORF">SNR37_001608</name>
</gene>
<dbReference type="Gene3D" id="3.40.50.720">
    <property type="entry name" value="NAD(P)-binding Rossmann-like Domain"/>
    <property type="match status" value="1"/>
</dbReference>
<organism evidence="6 7">
    <name type="scientific">Agarivorans aestuarii</name>
    <dbReference type="NCBI Taxonomy" id="1563703"/>
    <lineage>
        <taxon>Bacteria</taxon>
        <taxon>Pseudomonadati</taxon>
        <taxon>Pseudomonadota</taxon>
        <taxon>Gammaproteobacteria</taxon>
        <taxon>Alteromonadales</taxon>
        <taxon>Alteromonadaceae</taxon>
        <taxon>Agarivorans</taxon>
    </lineage>
</organism>
<dbReference type="EMBL" id="JAYDYW010000019">
    <property type="protein sequence ID" value="MEE1676276.1"/>
    <property type="molecule type" value="Genomic_DNA"/>
</dbReference>
<feature type="domain" description="Gfo/Idh/MocA-like oxidoreductase N-terminal" evidence="4">
    <location>
        <begin position="2"/>
        <end position="118"/>
    </location>
</feature>
<dbReference type="SUPFAM" id="SSF55347">
    <property type="entry name" value="Glyceraldehyde-3-phosphate dehydrogenase-like, C-terminal domain"/>
    <property type="match status" value="1"/>
</dbReference>
<accession>A0ABU7GA67</accession>
<feature type="domain" description="Gfo/Idh/MocA-like oxidoreductase C-terminal" evidence="5">
    <location>
        <begin position="131"/>
        <end position="335"/>
    </location>
</feature>
<evidence type="ECO:0000256" key="1">
    <source>
        <dbReference type="ARBA" id="ARBA00010928"/>
    </source>
</evidence>
<dbReference type="PANTHER" id="PTHR43708:SF5">
    <property type="entry name" value="CONSERVED EXPRESSED OXIDOREDUCTASE (EUROFUNG)-RELATED"/>
    <property type="match status" value="1"/>
</dbReference>
<proteinExistence type="inferred from homology"/>
<dbReference type="Gene3D" id="3.30.360.10">
    <property type="entry name" value="Dihydrodipicolinate Reductase, domain 2"/>
    <property type="match status" value="1"/>
</dbReference>